<accession>A0A8S5VXN2</accession>
<dbReference type="EMBL" id="BK024707">
    <property type="protein sequence ID" value="DAI06137.1"/>
    <property type="molecule type" value="Genomic_DNA"/>
</dbReference>
<evidence type="ECO:0000313" key="1">
    <source>
        <dbReference type="EMBL" id="DAI06137.1"/>
    </source>
</evidence>
<sequence length="378" mass="39705">MRKITAEELVGKGNVGKPDIPGVSTAEMQRIMDEIPREVIVPAFNELSDEAQTALDARYTKTETDQKINEKVVAIGSGDMAKGVYDPGNGGVNVTVQLWNCEKTGSVYALTGTGAVGRFRVPAAWSDGDSFTVNGVAVPAYCGADPADGDCVADGRWLTFVFDGSRLDFNGGGGLSASKLAQATATENDVLVGVPFYARDKTMKQGALALTGNVTAGAMLEGSSGYASDAHQKINGNIPVRGAWGAHLGYGAQTVVPPGYHNGNGVVTTKTWTKDKYLYLAIQFQPGYGDPMAEHVATLIGIGDSEPAFLAHHLGGGNSNAVLDVCGAGMLNINKSTGKNTAEIVPIAYLYDIFHGTNHDPGATYTLGPGVYCFRLRF</sequence>
<organism evidence="1">
    <name type="scientific">Ackermannviridae sp</name>
    <dbReference type="NCBI Taxonomy" id="2831612"/>
    <lineage>
        <taxon>Viruses</taxon>
        <taxon>Duplodnaviria</taxon>
        <taxon>Heunggongvirae</taxon>
        <taxon>Uroviricota</taxon>
        <taxon>Caudoviricetes</taxon>
        <taxon>Pantevenvirales</taxon>
        <taxon>Ackermannviridae</taxon>
    </lineage>
</organism>
<reference evidence="1" key="1">
    <citation type="journal article" date="2021" name="Proc. Natl. Acad. Sci. U.S.A.">
        <title>A Catalog of Tens of Thousands of Viruses from Human Metagenomes Reveals Hidden Associations with Chronic Diseases.</title>
        <authorList>
            <person name="Tisza M.J."/>
            <person name="Buck C.B."/>
        </authorList>
    </citation>
    <scope>NUCLEOTIDE SEQUENCE</scope>
    <source>
        <strain evidence="1">CtoGb15</strain>
    </source>
</reference>
<protein>
    <submittedName>
        <fullName evidence="1">Uncharacterized protein</fullName>
    </submittedName>
</protein>
<proteinExistence type="predicted"/>
<name>A0A8S5VXN2_9CAUD</name>